<dbReference type="SUPFAM" id="SSF48350">
    <property type="entry name" value="GTPase activation domain, GAP"/>
    <property type="match status" value="1"/>
</dbReference>
<dbReference type="GO" id="GO:0005794">
    <property type="term" value="C:Golgi apparatus"/>
    <property type="evidence" value="ECO:0007669"/>
    <property type="project" value="TreeGrafter"/>
</dbReference>
<feature type="region of interest" description="Disordered" evidence="18">
    <location>
        <begin position="720"/>
        <end position="767"/>
    </location>
</feature>
<evidence type="ECO:0000256" key="4">
    <source>
        <dbReference type="ARBA" id="ARBA00022448"/>
    </source>
</evidence>
<keyword evidence="6" id="KW-0488">Methylation</keyword>
<dbReference type="InterPro" id="IPR036179">
    <property type="entry name" value="Ig-like_dom_sf"/>
</dbReference>
<dbReference type="GO" id="GO:0005654">
    <property type="term" value="C:nucleoplasm"/>
    <property type="evidence" value="ECO:0007669"/>
    <property type="project" value="TreeGrafter"/>
</dbReference>
<evidence type="ECO:0000259" key="21">
    <source>
        <dbReference type="PROSITE" id="PS50238"/>
    </source>
</evidence>
<dbReference type="Gene3D" id="1.10.555.10">
    <property type="entry name" value="Rho GTPase activation protein"/>
    <property type="match status" value="1"/>
</dbReference>
<dbReference type="GO" id="GO:0005886">
    <property type="term" value="C:plasma membrane"/>
    <property type="evidence" value="ECO:0007669"/>
    <property type="project" value="TreeGrafter"/>
</dbReference>
<protein>
    <recommendedName>
        <fullName evidence="13">Rho GTPase-activating protein 33</fullName>
    </recommendedName>
    <alternativeName>
        <fullName evidence="16">Rho-type GTPase-activating protein 33</fullName>
    </alternativeName>
    <alternativeName>
        <fullName evidence="14">Sorting nexin-26</fullName>
    </alternativeName>
    <alternativeName>
        <fullName evidence="15">Tc10/CDC42 GTPase-activating protein</fullName>
    </alternativeName>
</protein>
<evidence type="ECO:0000256" key="2">
    <source>
        <dbReference type="ARBA" id="ARBA00008795"/>
    </source>
</evidence>
<comment type="subcellular location">
    <subcellularLocation>
        <location evidence="1">Membrane</location>
        <topology evidence="1">Single-pass membrane protein</topology>
    </subcellularLocation>
</comment>
<keyword evidence="19" id="KW-1133">Transmembrane helix</keyword>
<gene>
    <name evidence="23" type="ORF">MDA_GLEAN10008245</name>
</gene>
<organism evidence="23 24">
    <name type="scientific">Myotis davidii</name>
    <name type="common">David's myotis</name>
    <dbReference type="NCBI Taxonomy" id="225400"/>
    <lineage>
        <taxon>Eukaryota</taxon>
        <taxon>Metazoa</taxon>
        <taxon>Chordata</taxon>
        <taxon>Craniata</taxon>
        <taxon>Vertebrata</taxon>
        <taxon>Euteleostomi</taxon>
        <taxon>Mammalia</taxon>
        <taxon>Eutheria</taxon>
        <taxon>Laurasiatheria</taxon>
        <taxon>Chiroptera</taxon>
        <taxon>Yangochiroptera</taxon>
        <taxon>Vespertilionidae</taxon>
        <taxon>Myotis</taxon>
    </lineage>
</organism>
<evidence type="ECO:0000259" key="22">
    <source>
        <dbReference type="PROSITE" id="PS50835"/>
    </source>
</evidence>
<dbReference type="InterPro" id="IPR007110">
    <property type="entry name" value="Ig-like_dom"/>
</dbReference>
<feature type="region of interest" description="Disordered" evidence="18">
    <location>
        <begin position="1401"/>
        <end position="1434"/>
    </location>
</feature>
<feature type="compositionally biased region" description="Polar residues" evidence="18">
    <location>
        <begin position="600"/>
        <end position="623"/>
    </location>
</feature>
<keyword evidence="8" id="KW-0653">Protein transport</keyword>
<comment type="subunit">
    <text evidence="12">Specifically interacts with CDC42 and RHOQ/TC10 through its Rho-GAP domain. Interacts with NEK6.</text>
</comment>
<keyword evidence="7" id="KW-0597">Phosphoprotein</keyword>
<evidence type="ECO:0000256" key="5">
    <source>
        <dbReference type="ARBA" id="ARBA00022468"/>
    </source>
</evidence>
<dbReference type="GO" id="GO:0015629">
    <property type="term" value="C:actin cytoskeleton"/>
    <property type="evidence" value="ECO:0007669"/>
    <property type="project" value="TreeGrafter"/>
</dbReference>
<comment type="similarity">
    <text evidence="2">Belongs to the PX domain-containing GAP family.</text>
</comment>
<feature type="domain" description="Ig-like" evidence="22">
    <location>
        <begin position="1074"/>
        <end position="1155"/>
    </location>
</feature>
<evidence type="ECO:0000256" key="11">
    <source>
        <dbReference type="ARBA" id="ARBA00053764"/>
    </source>
</evidence>
<dbReference type="SUPFAM" id="SSF48726">
    <property type="entry name" value="Immunoglobulin"/>
    <property type="match status" value="5"/>
</dbReference>
<proteinExistence type="inferred from homology"/>
<dbReference type="EMBL" id="KB108102">
    <property type="protein sequence ID" value="ELK29292.1"/>
    <property type="molecule type" value="Genomic_DNA"/>
</dbReference>
<accession>L5LTA6</accession>
<dbReference type="InterPro" id="IPR036028">
    <property type="entry name" value="SH3-like_dom_sf"/>
</dbReference>
<feature type="region of interest" description="Disordered" evidence="18">
    <location>
        <begin position="835"/>
        <end position="905"/>
    </location>
</feature>
<dbReference type="Gene3D" id="3.30.1520.10">
    <property type="entry name" value="Phox-like domain"/>
    <property type="match status" value="1"/>
</dbReference>
<evidence type="ECO:0000256" key="16">
    <source>
        <dbReference type="ARBA" id="ARBA00083411"/>
    </source>
</evidence>
<dbReference type="SMART" id="SM00409">
    <property type="entry name" value="IG"/>
    <property type="match status" value="4"/>
</dbReference>
<dbReference type="PROSITE" id="PS50835">
    <property type="entry name" value="IG_LIKE"/>
    <property type="match status" value="4"/>
</dbReference>
<dbReference type="Pfam" id="PF00620">
    <property type="entry name" value="RhoGAP"/>
    <property type="match status" value="1"/>
</dbReference>
<keyword evidence="24" id="KW-1185">Reference proteome</keyword>
<keyword evidence="9 19" id="KW-0472">Membrane</keyword>
<evidence type="ECO:0000313" key="24">
    <source>
        <dbReference type="Proteomes" id="UP000010556"/>
    </source>
</evidence>
<dbReference type="InterPro" id="IPR013162">
    <property type="entry name" value="CD80_C2-set"/>
</dbReference>
<dbReference type="PANTHER" id="PTHR15729:SF11">
    <property type="entry name" value="RHO GTPASE-ACTIVATING PROTEIN 33"/>
    <property type="match status" value="1"/>
</dbReference>
<comment type="function">
    <text evidence="11">May be involved in several stages of intracellular trafficking. Could play an important role in the regulation of glucose transport by insulin. May act as a downstream effector of RHOQ/TC10 in the regulation of insulin-stimulated glucose transport.</text>
</comment>
<dbReference type="Pfam" id="PF07653">
    <property type="entry name" value="SH3_2"/>
    <property type="match status" value="1"/>
</dbReference>
<evidence type="ECO:0000256" key="14">
    <source>
        <dbReference type="ARBA" id="ARBA00075193"/>
    </source>
</evidence>
<evidence type="ECO:0000259" key="20">
    <source>
        <dbReference type="PROSITE" id="PS50002"/>
    </source>
</evidence>
<evidence type="ECO:0000256" key="9">
    <source>
        <dbReference type="ARBA" id="ARBA00023136"/>
    </source>
</evidence>
<dbReference type="PANTHER" id="PTHR15729">
    <property type="entry name" value="CDC42 GTPASE-ACTIVATING PROTEIN"/>
    <property type="match status" value="1"/>
</dbReference>
<dbReference type="GO" id="GO:0005096">
    <property type="term" value="F:GTPase activator activity"/>
    <property type="evidence" value="ECO:0007669"/>
    <property type="project" value="UniProtKB-KW"/>
</dbReference>
<feature type="compositionally biased region" description="Low complexity" evidence="18">
    <location>
        <begin position="874"/>
        <end position="896"/>
    </location>
</feature>
<evidence type="ECO:0000256" key="10">
    <source>
        <dbReference type="ARBA" id="ARBA00023157"/>
    </source>
</evidence>
<feature type="compositionally biased region" description="Pro residues" evidence="18">
    <location>
        <begin position="726"/>
        <end position="740"/>
    </location>
</feature>
<dbReference type="InterPro" id="IPR003598">
    <property type="entry name" value="Ig_sub2"/>
</dbReference>
<dbReference type="InterPro" id="IPR001452">
    <property type="entry name" value="SH3_domain"/>
</dbReference>
<dbReference type="InterPro" id="IPR036871">
    <property type="entry name" value="PX_dom_sf"/>
</dbReference>
<dbReference type="CDD" id="cd11835">
    <property type="entry name" value="SH3_ARHGAP32_33"/>
    <property type="match status" value="1"/>
</dbReference>
<evidence type="ECO:0000256" key="1">
    <source>
        <dbReference type="ARBA" id="ARBA00004167"/>
    </source>
</evidence>
<feature type="domain" description="SH3" evidence="20">
    <location>
        <begin position="184"/>
        <end position="246"/>
    </location>
</feature>
<dbReference type="eggNOG" id="KOG1449">
    <property type="taxonomic scope" value="Eukaryota"/>
</dbReference>
<dbReference type="GO" id="GO:0005938">
    <property type="term" value="C:cell cortex"/>
    <property type="evidence" value="ECO:0007669"/>
    <property type="project" value="TreeGrafter"/>
</dbReference>
<dbReference type="InterPro" id="IPR008936">
    <property type="entry name" value="Rho_GTPase_activation_prot"/>
</dbReference>
<feature type="transmembrane region" description="Helical" evidence="19">
    <location>
        <begin position="1367"/>
        <end position="1391"/>
    </location>
</feature>
<feature type="domain" description="Ig-like" evidence="22">
    <location>
        <begin position="1254"/>
        <end position="1345"/>
    </location>
</feature>
<evidence type="ECO:0000256" key="6">
    <source>
        <dbReference type="ARBA" id="ARBA00022481"/>
    </source>
</evidence>
<dbReference type="SUPFAM" id="SSF64268">
    <property type="entry name" value="PX domain"/>
    <property type="match status" value="1"/>
</dbReference>
<dbReference type="FunFam" id="2.60.40.10:FF:000103">
    <property type="entry name" value="Kirre like nephrin family adhesion molecule 3"/>
    <property type="match status" value="1"/>
</dbReference>
<evidence type="ECO:0000256" key="17">
    <source>
        <dbReference type="PROSITE-ProRule" id="PRU00192"/>
    </source>
</evidence>
<dbReference type="Pfam" id="PF08205">
    <property type="entry name" value="C2-set_2"/>
    <property type="match status" value="1"/>
</dbReference>
<name>L5LTA6_MYODS</name>
<dbReference type="InterPro" id="IPR051576">
    <property type="entry name" value="PX-Rho_GAP"/>
</dbReference>
<dbReference type="PROSITE" id="PS50002">
    <property type="entry name" value="SH3"/>
    <property type="match status" value="1"/>
</dbReference>
<dbReference type="FunFam" id="1.10.555.10:FF:000002">
    <property type="entry name" value="rho GTPase-activating protein 32 isoform X1"/>
    <property type="match status" value="1"/>
</dbReference>
<evidence type="ECO:0000256" key="18">
    <source>
        <dbReference type="SAM" id="MobiDB-lite"/>
    </source>
</evidence>
<dbReference type="FunFam" id="2.30.30.40:FF:000030">
    <property type="entry name" value="rho GTPase-activating protein 32 isoform X2"/>
    <property type="match status" value="1"/>
</dbReference>
<evidence type="ECO:0000256" key="15">
    <source>
        <dbReference type="ARBA" id="ARBA00075457"/>
    </source>
</evidence>
<evidence type="ECO:0000256" key="13">
    <source>
        <dbReference type="ARBA" id="ARBA00070262"/>
    </source>
</evidence>
<evidence type="ECO:0000256" key="8">
    <source>
        <dbReference type="ARBA" id="ARBA00022927"/>
    </source>
</evidence>
<dbReference type="SMART" id="SM00324">
    <property type="entry name" value="RhoGAP"/>
    <property type="match status" value="1"/>
</dbReference>
<feature type="domain" description="Ig-like" evidence="22">
    <location>
        <begin position="1168"/>
        <end position="1250"/>
    </location>
</feature>
<dbReference type="PROSITE" id="PS50238">
    <property type="entry name" value="RHOGAP"/>
    <property type="match status" value="1"/>
</dbReference>
<dbReference type="Gene3D" id="2.30.30.40">
    <property type="entry name" value="SH3 Domains"/>
    <property type="match status" value="1"/>
</dbReference>
<dbReference type="CDD" id="cd04384">
    <property type="entry name" value="RhoGAP_CdGAP"/>
    <property type="match status" value="1"/>
</dbReference>
<keyword evidence="3 17" id="KW-0728">SH3 domain</keyword>
<keyword evidence="4" id="KW-0813">Transport</keyword>
<dbReference type="GO" id="GO:0007264">
    <property type="term" value="P:small GTPase-mediated signal transduction"/>
    <property type="evidence" value="ECO:0007669"/>
    <property type="project" value="TreeGrafter"/>
</dbReference>
<dbReference type="Gene3D" id="2.60.40.10">
    <property type="entry name" value="Immunoglobulins"/>
    <property type="match status" value="5"/>
</dbReference>
<dbReference type="GO" id="GO:0001650">
    <property type="term" value="C:fibrillar center"/>
    <property type="evidence" value="ECO:0007669"/>
    <property type="project" value="TreeGrafter"/>
</dbReference>
<reference evidence="24" key="1">
    <citation type="journal article" date="2013" name="Science">
        <title>Comparative analysis of bat genomes provides insight into the evolution of flight and immunity.</title>
        <authorList>
            <person name="Zhang G."/>
            <person name="Cowled C."/>
            <person name="Shi Z."/>
            <person name="Huang Z."/>
            <person name="Bishop-Lilly K.A."/>
            <person name="Fang X."/>
            <person name="Wynne J.W."/>
            <person name="Xiong Z."/>
            <person name="Baker M.L."/>
            <person name="Zhao W."/>
            <person name="Tachedjian M."/>
            <person name="Zhu Y."/>
            <person name="Zhou P."/>
            <person name="Jiang X."/>
            <person name="Ng J."/>
            <person name="Yang L."/>
            <person name="Wu L."/>
            <person name="Xiao J."/>
            <person name="Feng Y."/>
            <person name="Chen Y."/>
            <person name="Sun X."/>
            <person name="Zhang Y."/>
            <person name="Marsh G.A."/>
            <person name="Crameri G."/>
            <person name="Broder C.C."/>
            <person name="Frey K.G."/>
            <person name="Wang L.F."/>
            <person name="Wang J."/>
        </authorList>
    </citation>
    <scope>NUCLEOTIDE SEQUENCE [LARGE SCALE GENOMIC DNA]</scope>
</reference>
<dbReference type="Pfam" id="PF13927">
    <property type="entry name" value="Ig_3"/>
    <property type="match status" value="1"/>
</dbReference>
<feature type="region of interest" description="Disordered" evidence="18">
    <location>
        <begin position="1"/>
        <end position="38"/>
    </location>
</feature>
<feature type="domain" description="Rho-GAP" evidence="21">
    <location>
        <begin position="293"/>
        <end position="488"/>
    </location>
</feature>
<evidence type="ECO:0000313" key="23">
    <source>
        <dbReference type="EMBL" id="ELK29292.1"/>
    </source>
</evidence>
<dbReference type="GO" id="GO:0035091">
    <property type="term" value="F:phosphatidylinositol binding"/>
    <property type="evidence" value="ECO:0007669"/>
    <property type="project" value="InterPro"/>
</dbReference>
<feature type="compositionally biased region" description="Polar residues" evidence="18">
    <location>
        <begin position="1551"/>
        <end position="1562"/>
    </location>
</feature>
<sequence>ARSTDSLDGPGEGSVQPLPPTGGPSVKEKPGKRLSAPRGPFPRLADCAHFHYENVDFGRIQLLLSPERDGSSFSGENELVFGVQVTCQGRSWPVLRSYDDFRSLDTHLHRCIFDRRFSCLPELPPPPEGARAAQMLVPLLLQYLETLSGLVDSNLNCGPVLTWMELDNHGRRLLLSEEASLNIPAVAAAHVVKRYTAQAPDELSFEVGDIVSVIDMPPTEDRSWWRGKRGFQVGFFPSECVELFTERPCPGLKGAVPRPRGKLAGLLRTFMRSRPSRQRLRQRGILRQRVFGCDLGEHLSNSGQDVPQVLRCCSEFIEAHGVVDGIYRLSGVSSNIQRLRHEFDSERIPELSGPTFLQDIHSVSSLCKLYFRELPNPLLTYQLYGKFSEAMSVPGEDERLVRVHDVIQQLPPPHYRTLEYLLRHLARMARHSANTSMHARNLAIVWAPNLLRSMELESVGLGGAAAFREVRVQSVVVEFLLTHVDVLFSDTFTSAGLDPAGRCLLPRPKSLVGSGPSTRLLTLEEAQARTQGRLGTPSESTAPKASGSPVERRKGERSQKQRKPGGSSWKTFFALGRGPSIPRKKPLPWLGGMRAPPQPSGNRPDTVTLRSAKSEESLSSQASGAGLQRLSRLRRPHSSSDAFPVGPAPAGSCESLSSSSSASSSSSESSSSSAAGLGALSGSPSHRTSAWLDDGDDLDFSPPHCLEGLRGLDFDPLTFRCSSPTPGDPAPPASPAPPAPASAFPPRATSQALLPHGPTSPASSTALDISEPLSVSVPPAVLELLGAGGTPASLTPTPALSPSPGLCPHVIPLLPHGAEAQLSDTCQQQVSSNLALPGPGEAQRQHGLVMDSPLPPPLSLLRPGGAPPPPPKNPARLMALALAEQAQQVAQRQSQQEHGSTPSAPRSPFYCSLSLKVGGLSPHFLQQPEDLVVLLGDEARLPCALGTYSGVVQWTKDGLALGGERDLPVPPEAPQVLGSPSVSLVAGVPANLTCRSRGDARPTPELLWFRDEVQLDGATSYQTLLKKGTIESVESILSFTPSSHDDGATLVCRARSQALPAGKDTAITLSLQYPPVVTLSAEPQTVQEGEKVTFLCQARAQPPVTGYRWAKGGSPVLGARGPMLEVVADASFLTAPVSCEVSNAVGSANRSTALDVQCEPGQDHGFGPILQAKPEPMSVDQGEEASFSCAWHGNPLPRVTWTRHGGAQVLGYGPTLHLPSVGPEDAGDYVCRAEAGLSGLGGGAAEVRLTVNAPPVVTALHSSTAFLRGPARLQCLVFASPAPEAVVWSWDEGFLEKGSQGRFLVETFPAPEGRVGQGPGLISVLHISGTQESDFSRGFNCSARNRLGEGNTWISLGHRDVLPTMRIVAGVASLATTLIIVITGVSLWCWCQGKASFSKQKNRVRIPGSSHGSSLRGPEEEETGSSEDQGPIMHMDSSDLVLDEEGALETKDPTNGYYKVQGVSVSLSLGKTPGDGLFLPPSPTLGPLGTPPFYDFNSHLGMPPRCKLYRAQAGYLTTPHSRAFTSYIKPTSFGPPDMDPRTPPFPYASFPTPSHSRLQTHV</sequence>
<dbReference type="GO" id="GO:0015031">
    <property type="term" value="P:protein transport"/>
    <property type="evidence" value="ECO:0007669"/>
    <property type="project" value="UniProtKB-KW"/>
</dbReference>
<feature type="domain" description="Ig-like" evidence="22">
    <location>
        <begin position="971"/>
        <end position="1070"/>
    </location>
</feature>
<evidence type="ECO:0000256" key="3">
    <source>
        <dbReference type="ARBA" id="ARBA00022443"/>
    </source>
</evidence>
<dbReference type="SUPFAM" id="SSF50044">
    <property type="entry name" value="SH3-domain"/>
    <property type="match status" value="1"/>
</dbReference>
<keyword evidence="5" id="KW-0343">GTPase activation</keyword>
<feature type="compositionally biased region" description="Low complexity" evidence="18">
    <location>
        <begin position="648"/>
        <end position="685"/>
    </location>
</feature>
<dbReference type="FunFam" id="3.30.1520.10:FF:000095">
    <property type="entry name" value="Rho GTPase-activating protein 33"/>
    <property type="match status" value="1"/>
</dbReference>
<keyword evidence="10" id="KW-1015">Disulfide bond</keyword>
<dbReference type="FunFam" id="2.60.40.10:FF:000896">
    <property type="entry name" value="kin of IRRE-like protein 2 isoform X2"/>
    <property type="match status" value="1"/>
</dbReference>
<dbReference type="Proteomes" id="UP000010556">
    <property type="component" value="Unassembled WGS sequence"/>
</dbReference>
<evidence type="ECO:0000256" key="12">
    <source>
        <dbReference type="ARBA" id="ARBA00065948"/>
    </source>
</evidence>
<dbReference type="InterPro" id="IPR013783">
    <property type="entry name" value="Ig-like_fold"/>
</dbReference>
<dbReference type="SMART" id="SM00408">
    <property type="entry name" value="IGc2"/>
    <property type="match status" value="2"/>
</dbReference>
<dbReference type="InterPro" id="IPR003599">
    <property type="entry name" value="Ig_sub"/>
</dbReference>
<evidence type="ECO:0000256" key="19">
    <source>
        <dbReference type="SAM" id="Phobius"/>
    </source>
</evidence>
<feature type="region of interest" description="Disordered" evidence="18">
    <location>
        <begin position="529"/>
        <end position="707"/>
    </location>
</feature>
<keyword evidence="19" id="KW-0812">Transmembrane</keyword>
<dbReference type="InterPro" id="IPR000198">
    <property type="entry name" value="RhoGAP_dom"/>
</dbReference>
<evidence type="ECO:0000256" key="7">
    <source>
        <dbReference type="ARBA" id="ARBA00022553"/>
    </source>
</evidence>
<feature type="non-terminal residue" evidence="23">
    <location>
        <position position="1"/>
    </location>
</feature>
<feature type="compositionally biased region" description="Basic and acidic residues" evidence="18">
    <location>
        <begin position="550"/>
        <end position="559"/>
    </location>
</feature>
<feature type="region of interest" description="Disordered" evidence="18">
    <location>
        <begin position="1532"/>
        <end position="1562"/>
    </location>
</feature>
<dbReference type="SMART" id="SM00326">
    <property type="entry name" value="SH3"/>
    <property type="match status" value="1"/>
</dbReference>